<feature type="transmembrane region" description="Helical" evidence="1">
    <location>
        <begin position="132"/>
        <end position="148"/>
    </location>
</feature>
<name>A0A0P1E6E9_9RHOB</name>
<dbReference type="Proteomes" id="UP000050786">
    <property type="component" value="Unassembled WGS sequence"/>
</dbReference>
<reference evidence="3" key="1">
    <citation type="submission" date="2015-09" db="EMBL/GenBank/DDBJ databases">
        <authorList>
            <person name="Rodrigo-Torres L."/>
            <person name="Arahal D.R."/>
        </authorList>
    </citation>
    <scope>NUCLEOTIDE SEQUENCE [LARGE SCALE GENOMIC DNA]</scope>
    <source>
        <strain evidence="3">CECT 4293</strain>
    </source>
</reference>
<feature type="transmembrane region" description="Helical" evidence="1">
    <location>
        <begin position="34"/>
        <end position="51"/>
    </location>
</feature>
<proteinExistence type="predicted"/>
<evidence type="ECO:0000313" key="2">
    <source>
        <dbReference type="EMBL" id="CUH44325.1"/>
    </source>
</evidence>
<dbReference type="AlphaFoldDB" id="A0A0P1E6E9"/>
<sequence>MPSDTQKRLLLEMFENLPGVVFMLLFRATDDMRLAGWIGTVLAASVCVTYVRKTLRPQPILLGINIFMVAITPLIECLILLGYRDTATILTRNIATLVIMSVFLTGVVLTLFRTNGFLNYQTNGTKQRNTHSAVLLIVCAFGVVWSQLAGENYLVSLGIPLMVLFGVHQLLRARTTDQQARNGAILACAAPQGSVSDASA</sequence>
<accession>A0A0P1E6E9</accession>
<dbReference type="EMBL" id="CYPS01000046">
    <property type="protein sequence ID" value="CUH44325.1"/>
    <property type="molecule type" value="Genomic_DNA"/>
</dbReference>
<evidence type="ECO:0000313" key="3">
    <source>
        <dbReference type="Proteomes" id="UP000050786"/>
    </source>
</evidence>
<keyword evidence="1" id="KW-1133">Transmembrane helix</keyword>
<evidence type="ECO:0000256" key="1">
    <source>
        <dbReference type="SAM" id="Phobius"/>
    </source>
</evidence>
<organism evidence="2 3">
    <name type="scientific">Ruegeria atlantica</name>
    <dbReference type="NCBI Taxonomy" id="81569"/>
    <lineage>
        <taxon>Bacteria</taxon>
        <taxon>Pseudomonadati</taxon>
        <taxon>Pseudomonadota</taxon>
        <taxon>Alphaproteobacteria</taxon>
        <taxon>Rhodobacterales</taxon>
        <taxon>Roseobacteraceae</taxon>
        <taxon>Ruegeria</taxon>
    </lineage>
</organism>
<gene>
    <name evidence="2" type="ORF">RUM4293_03224</name>
</gene>
<keyword evidence="1" id="KW-0812">Transmembrane</keyword>
<protein>
    <submittedName>
        <fullName evidence="2">Uncharacterized protein</fullName>
    </submittedName>
</protein>
<feature type="transmembrane region" description="Helical" evidence="1">
    <location>
        <begin position="154"/>
        <end position="171"/>
    </location>
</feature>
<keyword evidence="1" id="KW-0472">Membrane</keyword>
<feature type="transmembrane region" description="Helical" evidence="1">
    <location>
        <begin position="60"/>
        <end position="83"/>
    </location>
</feature>
<keyword evidence="3" id="KW-1185">Reference proteome</keyword>
<dbReference type="RefSeq" id="WP_058274320.1">
    <property type="nucleotide sequence ID" value="NZ_CYPS01000046.1"/>
</dbReference>
<feature type="transmembrane region" description="Helical" evidence="1">
    <location>
        <begin position="89"/>
        <end position="112"/>
    </location>
</feature>